<dbReference type="Proteomes" id="UP001274830">
    <property type="component" value="Unassembled WGS sequence"/>
</dbReference>
<keyword evidence="3" id="KW-1185">Reference proteome</keyword>
<sequence length="342" mass="38239">MPEMQQNRDNRASLLASVTAAATNPDPHQPSSLPPWVHINTSNSTRDIPNASVLPLVTPENTHQTLHTHTGKRGPGRKWDSLRTAEPALLSADIHTHQERWRDFMESGPNAVEQQRQARVVSQAWMDENMPYLNPGWKEEDEWVVDGLHGAGAGGKGFSGLMYGGKWLISPERQEKTIRLFWRLLLKNPFVPLAFRLTILAFSAAALGVAATIYVSVLRVNNDNDPSNQCATRASTYMAICVGSVAIPYLCYVTWDEYMTFAASNISLAFDALFDHRWACYDEQYAIIGDSINYKVPSTCPNNPDICRRQVTLAAILLISLLAWLITFSLSVMRVVEKLRPD</sequence>
<reference evidence="2" key="1">
    <citation type="submission" date="2023-07" db="EMBL/GenBank/DDBJ databases">
        <title>Black Yeasts Isolated from many extreme environments.</title>
        <authorList>
            <person name="Coleine C."/>
            <person name="Stajich J.E."/>
            <person name="Selbmann L."/>
        </authorList>
    </citation>
    <scope>NUCLEOTIDE SEQUENCE</scope>
    <source>
        <strain evidence="2">CCFEE 5485</strain>
    </source>
</reference>
<dbReference type="PANTHER" id="PTHR36819">
    <property type="entry name" value="REGULATOR OF PHOSPHOLIPASE D SRF1"/>
    <property type="match status" value="1"/>
</dbReference>
<keyword evidence="1" id="KW-0472">Membrane</keyword>
<evidence type="ECO:0000256" key="1">
    <source>
        <dbReference type="SAM" id="Phobius"/>
    </source>
</evidence>
<dbReference type="EMBL" id="JAUTXT010000057">
    <property type="protein sequence ID" value="KAK3670397.1"/>
    <property type="molecule type" value="Genomic_DNA"/>
</dbReference>
<dbReference type="AlphaFoldDB" id="A0AAE0TNE1"/>
<dbReference type="GO" id="GO:0000324">
    <property type="term" value="C:fungal-type vacuole"/>
    <property type="evidence" value="ECO:0007669"/>
    <property type="project" value="TreeGrafter"/>
</dbReference>
<comment type="caution">
    <text evidence="2">The sequence shown here is derived from an EMBL/GenBank/DDBJ whole genome shotgun (WGS) entry which is preliminary data.</text>
</comment>
<organism evidence="2 3">
    <name type="scientific">Recurvomyces mirabilis</name>
    <dbReference type="NCBI Taxonomy" id="574656"/>
    <lineage>
        <taxon>Eukaryota</taxon>
        <taxon>Fungi</taxon>
        <taxon>Dikarya</taxon>
        <taxon>Ascomycota</taxon>
        <taxon>Pezizomycotina</taxon>
        <taxon>Dothideomycetes</taxon>
        <taxon>Dothideomycetidae</taxon>
        <taxon>Mycosphaerellales</taxon>
        <taxon>Teratosphaeriaceae</taxon>
        <taxon>Recurvomyces</taxon>
    </lineage>
</organism>
<dbReference type="InterPro" id="IPR037737">
    <property type="entry name" value="Srf1"/>
</dbReference>
<name>A0AAE0TNE1_9PEZI</name>
<evidence type="ECO:0000313" key="2">
    <source>
        <dbReference type="EMBL" id="KAK3670397.1"/>
    </source>
</evidence>
<accession>A0AAE0TNE1</accession>
<dbReference type="PANTHER" id="PTHR36819:SF1">
    <property type="entry name" value="REGULATOR OF PHOSPHOLIPASE D SRF1"/>
    <property type="match status" value="1"/>
</dbReference>
<evidence type="ECO:0000313" key="3">
    <source>
        <dbReference type="Proteomes" id="UP001274830"/>
    </source>
</evidence>
<feature type="transmembrane region" description="Helical" evidence="1">
    <location>
        <begin position="193"/>
        <end position="217"/>
    </location>
</feature>
<feature type="transmembrane region" description="Helical" evidence="1">
    <location>
        <begin position="311"/>
        <end position="333"/>
    </location>
</feature>
<gene>
    <name evidence="2" type="ORF">LTR78_009750</name>
</gene>
<keyword evidence="1" id="KW-1133">Transmembrane helix</keyword>
<protein>
    <submittedName>
        <fullName evidence="2">Uncharacterized protein</fullName>
    </submittedName>
</protein>
<feature type="transmembrane region" description="Helical" evidence="1">
    <location>
        <begin position="237"/>
        <end position="255"/>
    </location>
</feature>
<keyword evidence="1" id="KW-0812">Transmembrane</keyword>
<proteinExistence type="predicted"/>
<dbReference type="GO" id="GO:0071944">
    <property type="term" value="C:cell periphery"/>
    <property type="evidence" value="ECO:0007669"/>
    <property type="project" value="TreeGrafter"/>
</dbReference>